<comment type="caution">
    <text evidence="14">The sequence shown here is derived from an EMBL/GenBank/DDBJ whole genome shotgun (WGS) entry which is preliminary data.</text>
</comment>
<sequence>MSLLIAVHFGIGCLTPLLVRWLRGRAFFVLALAPAAAFVWLCTLGPQILAGRTVVERVAWIPALGIDLSYAVGTLQWVLALLVAGIGALVLLYCRWYFGESAPARTGGILVAFAGAMLGLVTADDLIALYVFWELTTVFSYLLVGHNPTAQANRRAAMTALIVTTFGGLAMLIGLIGLGHAAGTFSLSGLLADPPRGPLVTASVLLVLLGALTKSAQVPFHFWLPGAMAAPTPVSAYLHAAAMVKAGVYLVAVLAPAFAGTPGWRPVLLLLGAATMIVGGWRALRQYDIKVLLAYGTVSQLGFLMVLVGLGTRAGALAGLAMVVAHALFKAALFLVVGVVDHQAGGRDLRKLSGVGRQLPVTFVAAVLAGASMAAVPPLTGFVAKEGAFEAVGYLVGNADGDGTGIGPLASVLLLVALTLGSVLTVAYTLRFVWGAFATKTQATASASPAPDAEWDPTPTPVHRPARGFELAPALLALACLVGGFLGHPLTAALEPYASAFTIGEPSHGLALWHGFTVPLLVSAIAVAGGLVLFGRRTWVARVQATFPRVRESETVYQAVMRGVDRLAVEVTAVSQRGSLPLYLGAILIVLIVLPGAALVGLGAWPGRPRAWDTPAQAVVALVMIMAAFLAATSRGRLKAVILVGVTGYGVALLFALHGAPDLALTQTLVETVTVVIFALVLRKLPKYFTDRPLHSSRWWRMAVAVGVGAVVSLAAYVASGARVATPVSAAYGEAAYEFGYGKNIVNVTLVDIRAWDTMGEISVLVVAATGVASLIFLRTRYTQLRRPSSAPAPEPTAPGRITWLRAGESLSPLARSIIFEVVTRLLFPIMILVSLYLLFAGHNAPGGGFAGGLVAGLALMVRYLAAGARELDEAAPVDAGLVLGLGLLIAGLSALAPIPFGGRILQSYEAYVTFGPLSELHTPWGTVPLLGEFHLVTSLFFDIGVYLVVVGVMLDLTRSLGAGIDRHEDENATPSPKPSLRARAGVTLGRSGREVVSRGEQA</sequence>
<feature type="transmembrane region" description="Helical" evidence="9">
    <location>
        <begin position="70"/>
        <end position="92"/>
    </location>
</feature>
<feature type="domain" description="Na+/H+ antiporter MnhB subunit-related protein" evidence="11">
    <location>
        <begin position="819"/>
        <end position="955"/>
    </location>
</feature>
<feature type="transmembrane region" description="Helical" evidence="9">
    <location>
        <begin position="156"/>
        <end position="179"/>
    </location>
</feature>
<keyword evidence="5 9" id="KW-1133">Transmembrane helix</keyword>
<accession>A0A7W3IVF2</accession>
<evidence type="ECO:0000256" key="4">
    <source>
        <dbReference type="ARBA" id="ARBA00022692"/>
    </source>
</evidence>
<keyword evidence="2" id="KW-0813">Transport</keyword>
<feature type="transmembrane region" description="Helical" evidence="9">
    <location>
        <begin position="264"/>
        <end position="284"/>
    </location>
</feature>
<dbReference type="Pfam" id="PF00361">
    <property type="entry name" value="Proton_antipo_M"/>
    <property type="match status" value="1"/>
</dbReference>
<feature type="region of interest" description="Disordered" evidence="8">
    <location>
        <begin position="967"/>
        <end position="1003"/>
    </location>
</feature>
<dbReference type="Pfam" id="PF13244">
    <property type="entry name" value="MbhD"/>
    <property type="match status" value="1"/>
</dbReference>
<feature type="transmembrane region" description="Helical" evidence="9">
    <location>
        <begin position="316"/>
        <end position="340"/>
    </location>
</feature>
<feature type="transmembrane region" description="Helical" evidence="9">
    <location>
        <begin position="6"/>
        <end position="22"/>
    </location>
</feature>
<dbReference type="InterPro" id="IPR001750">
    <property type="entry name" value="ND/Mrp_TM"/>
</dbReference>
<evidence type="ECO:0000259" key="10">
    <source>
        <dbReference type="Pfam" id="PF00361"/>
    </source>
</evidence>
<feature type="transmembrane region" description="Helical" evidence="9">
    <location>
        <begin position="127"/>
        <end position="144"/>
    </location>
</feature>
<keyword evidence="6 9" id="KW-0472">Membrane</keyword>
<evidence type="ECO:0000259" key="11">
    <source>
        <dbReference type="Pfam" id="PF04039"/>
    </source>
</evidence>
<dbReference type="RefSeq" id="WP_182561590.1">
    <property type="nucleotide sequence ID" value="NZ_JACGWT010000006.1"/>
</dbReference>
<dbReference type="Pfam" id="PF20501">
    <property type="entry name" value="MbhE"/>
    <property type="match status" value="1"/>
</dbReference>
<feature type="domain" description="MrpA C-terminal/MbhD" evidence="12">
    <location>
        <begin position="622"/>
        <end position="687"/>
    </location>
</feature>
<evidence type="ECO:0000259" key="12">
    <source>
        <dbReference type="Pfam" id="PF13244"/>
    </source>
</evidence>
<feature type="transmembrane region" description="Helical" evidence="9">
    <location>
        <begin position="104"/>
        <end position="121"/>
    </location>
</feature>
<evidence type="ECO:0000259" key="13">
    <source>
        <dbReference type="Pfam" id="PF20501"/>
    </source>
</evidence>
<name>A0A7W3IVF2_9ACTN</name>
<evidence type="ECO:0000256" key="3">
    <source>
        <dbReference type="ARBA" id="ARBA00022475"/>
    </source>
</evidence>
<dbReference type="EMBL" id="JACGWT010000006">
    <property type="protein sequence ID" value="MBA8796001.1"/>
    <property type="molecule type" value="Genomic_DNA"/>
</dbReference>
<feature type="compositionally biased region" description="Basic and acidic residues" evidence="8">
    <location>
        <begin position="992"/>
        <end position="1003"/>
    </location>
</feature>
<feature type="transmembrane region" description="Helical" evidence="9">
    <location>
        <begin position="361"/>
        <end position="384"/>
    </location>
</feature>
<feature type="transmembrane region" description="Helical" evidence="9">
    <location>
        <begin position="29"/>
        <end position="50"/>
    </location>
</feature>
<dbReference type="GO" id="GO:0005886">
    <property type="term" value="C:plasma membrane"/>
    <property type="evidence" value="ECO:0007669"/>
    <property type="project" value="UniProtKB-SubCell"/>
</dbReference>
<feature type="transmembrane region" description="Helical" evidence="9">
    <location>
        <begin position="236"/>
        <end position="258"/>
    </location>
</feature>
<dbReference type="PRINTS" id="PR01434">
    <property type="entry name" value="NADHDHGNASE5"/>
</dbReference>
<dbReference type="Pfam" id="PF04039">
    <property type="entry name" value="MnhB"/>
    <property type="match status" value="1"/>
</dbReference>
<reference evidence="14 15" key="1">
    <citation type="submission" date="2020-07" db="EMBL/GenBank/DDBJ databases">
        <title>Sequencing the genomes of 1000 actinobacteria strains.</title>
        <authorList>
            <person name="Klenk H.-P."/>
        </authorList>
    </citation>
    <scope>NUCLEOTIDE SEQUENCE [LARGE SCALE GENOMIC DNA]</scope>
    <source>
        <strain evidence="14 15">DSM 100723</strain>
    </source>
</reference>
<feature type="transmembrane region" description="Helical" evidence="9">
    <location>
        <begin position="616"/>
        <end position="633"/>
    </location>
</feature>
<feature type="transmembrane region" description="Helical" evidence="9">
    <location>
        <begin position="291"/>
        <end position="310"/>
    </location>
</feature>
<dbReference type="PANTHER" id="PTHR43373:SF1">
    <property type="entry name" value="NA(+)_H(+) ANTIPORTER SUBUNIT A"/>
    <property type="match status" value="1"/>
</dbReference>
<evidence type="ECO:0000256" key="7">
    <source>
        <dbReference type="RuleBase" id="RU000320"/>
    </source>
</evidence>
<evidence type="ECO:0000256" key="1">
    <source>
        <dbReference type="ARBA" id="ARBA00004651"/>
    </source>
</evidence>
<feature type="transmembrane region" description="Helical" evidence="9">
    <location>
        <begin position="702"/>
        <end position="719"/>
    </location>
</feature>
<feature type="transmembrane region" description="Helical" evidence="9">
    <location>
        <begin position="640"/>
        <end position="657"/>
    </location>
</feature>
<feature type="domain" description="NADH:quinone oxidoreductase/Mrp antiporter transmembrane" evidence="10">
    <location>
        <begin position="123"/>
        <end position="391"/>
    </location>
</feature>
<dbReference type="AlphaFoldDB" id="A0A7W3IVF2"/>
<feature type="transmembrane region" description="Helical" evidence="9">
    <location>
        <begin position="199"/>
        <end position="224"/>
    </location>
</feature>
<keyword evidence="15" id="KW-1185">Reference proteome</keyword>
<comment type="subcellular location">
    <subcellularLocation>
        <location evidence="1">Cell membrane</location>
        <topology evidence="1">Multi-pass membrane protein</topology>
    </subcellularLocation>
    <subcellularLocation>
        <location evidence="7">Membrane</location>
        <topology evidence="7">Multi-pass membrane protein</topology>
    </subcellularLocation>
</comment>
<feature type="transmembrane region" description="Helical" evidence="9">
    <location>
        <begin position="471"/>
        <end position="491"/>
    </location>
</feature>
<dbReference type="InterPro" id="IPR050616">
    <property type="entry name" value="CPA3_Na-H_Antiporter_A"/>
</dbReference>
<protein>
    <submittedName>
        <fullName evidence="14">Multicomponent Na+:H+ antiporter subunit A</fullName>
    </submittedName>
</protein>
<evidence type="ECO:0000256" key="5">
    <source>
        <dbReference type="ARBA" id="ARBA00022989"/>
    </source>
</evidence>
<feature type="transmembrane region" description="Helical" evidence="9">
    <location>
        <begin position="582"/>
        <end position="604"/>
    </location>
</feature>
<proteinExistence type="predicted"/>
<dbReference type="PANTHER" id="PTHR43373">
    <property type="entry name" value="NA(+)/H(+) ANTIPORTER SUBUNIT"/>
    <property type="match status" value="1"/>
</dbReference>
<evidence type="ECO:0000256" key="2">
    <source>
        <dbReference type="ARBA" id="ARBA00022448"/>
    </source>
</evidence>
<dbReference type="NCBIfam" id="NF009284">
    <property type="entry name" value="PRK12644.1"/>
    <property type="match status" value="1"/>
</dbReference>
<evidence type="ECO:0000313" key="14">
    <source>
        <dbReference type="EMBL" id="MBA8796001.1"/>
    </source>
</evidence>
<dbReference type="Proteomes" id="UP000523079">
    <property type="component" value="Unassembled WGS sequence"/>
</dbReference>
<feature type="domain" description="MrpA C-terminal/MbhE" evidence="13">
    <location>
        <begin position="701"/>
        <end position="776"/>
    </location>
</feature>
<feature type="transmembrane region" description="Helical" evidence="9">
    <location>
        <begin position="511"/>
        <end position="534"/>
    </location>
</feature>
<evidence type="ECO:0000313" key="15">
    <source>
        <dbReference type="Proteomes" id="UP000523079"/>
    </source>
</evidence>
<keyword evidence="3" id="KW-1003">Cell membrane</keyword>
<feature type="transmembrane region" description="Helical" evidence="9">
    <location>
        <begin position="822"/>
        <end position="841"/>
    </location>
</feature>
<feature type="transmembrane region" description="Helical" evidence="9">
    <location>
        <begin position="847"/>
        <end position="866"/>
    </location>
</feature>
<feature type="transmembrane region" description="Helical" evidence="9">
    <location>
        <begin position="404"/>
        <end position="430"/>
    </location>
</feature>
<feature type="transmembrane region" description="Helical" evidence="9">
    <location>
        <begin position="934"/>
        <end position="957"/>
    </location>
</feature>
<evidence type="ECO:0000256" key="8">
    <source>
        <dbReference type="SAM" id="MobiDB-lite"/>
    </source>
</evidence>
<evidence type="ECO:0000256" key="9">
    <source>
        <dbReference type="SAM" id="Phobius"/>
    </source>
</evidence>
<organism evidence="14 15">
    <name type="scientific">Microlunatus kandeliicorticis</name>
    <dbReference type="NCBI Taxonomy" id="1759536"/>
    <lineage>
        <taxon>Bacteria</taxon>
        <taxon>Bacillati</taxon>
        <taxon>Actinomycetota</taxon>
        <taxon>Actinomycetes</taxon>
        <taxon>Propionibacteriales</taxon>
        <taxon>Propionibacteriaceae</taxon>
        <taxon>Microlunatus</taxon>
    </lineage>
</organism>
<feature type="transmembrane region" description="Helical" evidence="9">
    <location>
        <begin position="663"/>
        <end position="682"/>
    </location>
</feature>
<feature type="transmembrane region" description="Helical" evidence="9">
    <location>
        <begin position="878"/>
        <end position="899"/>
    </location>
</feature>
<dbReference type="InterPro" id="IPR007182">
    <property type="entry name" value="MnhB"/>
</dbReference>
<gene>
    <name evidence="14" type="ORF">FHX74_003642</name>
</gene>
<dbReference type="InterPro" id="IPR046806">
    <property type="entry name" value="MrpA_C/MbhE"/>
</dbReference>
<feature type="transmembrane region" description="Helical" evidence="9">
    <location>
        <begin position="759"/>
        <end position="778"/>
    </location>
</feature>
<keyword evidence="4 7" id="KW-0812">Transmembrane</keyword>
<dbReference type="InterPro" id="IPR025383">
    <property type="entry name" value="MrpA_C/MbhD"/>
</dbReference>
<evidence type="ECO:0000256" key="6">
    <source>
        <dbReference type="ARBA" id="ARBA00023136"/>
    </source>
</evidence>